<dbReference type="Pfam" id="PF07575">
    <property type="entry name" value="Nucleopor_Nup85"/>
    <property type="match status" value="1"/>
</dbReference>
<dbReference type="GO" id="GO:0006606">
    <property type="term" value="P:protein import into nucleus"/>
    <property type="evidence" value="ECO:0007669"/>
    <property type="project" value="TreeGrafter"/>
</dbReference>
<dbReference type="GO" id="GO:0031080">
    <property type="term" value="C:nuclear pore outer ring"/>
    <property type="evidence" value="ECO:0007669"/>
    <property type="project" value="TreeGrafter"/>
</dbReference>
<name>A0A1E4TZJ3_PACTA</name>
<dbReference type="EMBL" id="KV454012">
    <property type="protein sequence ID" value="ODV97160.1"/>
    <property type="molecule type" value="Genomic_DNA"/>
</dbReference>
<dbReference type="PANTHER" id="PTHR13373">
    <property type="entry name" value="FROUNT PROTEIN-RELATED"/>
    <property type="match status" value="1"/>
</dbReference>
<evidence type="ECO:0000256" key="6">
    <source>
        <dbReference type="ARBA" id="ARBA00023010"/>
    </source>
</evidence>
<evidence type="ECO:0000256" key="9">
    <source>
        <dbReference type="RuleBase" id="RU365073"/>
    </source>
</evidence>
<dbReference type="GO" id="GO:0031965">
    <property type="term" value="C:nuclear membrane"/>
    <property type="evidence" value="ECO:0007669"/>
    <property type="project" value="UniProtKB-UniRule"/>
</dbReference>
<keyword evidence="3 9" id="KW-0813">Transport</keyword>
<sequence>MAILEEEESVTMDQGGIELDPVSNVPIKRLIDAPIPVGGVDNWLKTGRDLKFELNPVDNSGIAYISSNPNVDKSKKCFPEESKLYPFQLTDSMNDNSDEFFNFLKNCFKNFEELIKNKDYHNFLGQNKEVQFGVIIEEDIETKNARLEERQLILNGIMSRLSSDLDNLINQKSLKIEEQQDSEASHNLAQLVDIMHITNLIHAIYFSKPSEKIGLLTIWINKIEIEPSVEVLKEIMSFEKPYKNPLLWNYYIKKLVSRGLFQQAINTLKESKFEELEQNENDLFLVIEDLISILNSYQTQFGTENFEFIEWKQKCCEFRDNFVNVKVKETENLVIKDNIHELLVIMTGLQSAIIKNSTSWYECFVTKYLFELPSETLISQYLYTSLENFPINETVSDTWSQCCLDLIKGNYLNLIRKIENLDKSIVAYLSILLEAKGLYGDYDFILSMQEEFDNLGLNEAKESQTISELLLNDHALECLCHRDLTPVGIGILMCLNSAKSRLIISQYLPHYECKTNDDLEWCMSICAKLSLGSTASSVLKVNASKLFTQGNLFESLVLFAKSGDLKVLKDKCWLILENSLVKNASVKDDLINSLILSDKKFQDIDFPANLRQCLAPYALFLLFLQKKNKKIIKRENQDYYNKSLVSQEDFIKIIELIENFEDNFVDLIKQFKKKNPVNLTQKEKNLIIQFDDCQSLYEFAVCDETLSKISNSEKDWRLILLETLNDQHKKFPETLEELILLYRKCINRELSYAFLQQK</sequence>
<evidence type="ECO:0000313" key="10">
    <source>
        <dbReference type="EMBL" id="ODV97160.1"/>
    </source>
</evidence>
<evidence type="ECO:0000256" key="5">
    <source>
        <dbReference type="ARBA" id="ARBA00022927"/>
    </source>
</evidence>
<evidence type="ECO:0000256" key="7">
    <source>
        <dbReference type="ARBA" id="ARBA00023132"/>
    </source>
</evidence>
<evidence type="ECO:0000256" key="1">
    <source>
        <dbReference type="ARBA" id="ARBA00004567"/>
    </source>
</evidence>
<dbReference type="Proteomes" id="UP000094236">
    <property type="component" value="Unassembled WGS sequence"/>
</dbReference>
<dbReference type="OrthoDB" id="17644at2759"/>
<evidence type="ECO:0000256" key="3">
    <source>
        <dbReference type="ARBA" id="ARBA00022448"/>
    </source>
</evidence>
<evidence type="ECO:0000256" key="4">
    <source>
        <dbReference type="ARBA" id="ARBA00022816"/>
    </source>
</evidence>
<evidence type="ECO:0000256" key="2">
    <source>
        <dbReference type="ARBA" id="ARBA00005573"/>
    </source>
</evidence>
<keyword evidence="4 9" id="KW-0509">mRNA transport</keyword>
<dbReference type="GO" id="GO:0045893">
    <property type="term" value="P:positive regulation of DNA-templated transcription"/>
    <property type="evidence" value="ECO:0007669"/>
    <property type="project" value="TreeGrafter"/>
</dbReference>
<dbReference type="AlphaFoldDB" id="A0A1E4TZJ3"/>
<keyword evidence="6 9" id="KW-0811">Translocation</keyword>
<reference evidence="11" key="1">
    <citation type="submission" date="2016-05" db="EMBL/GenBank/DDBJ databases">
        <title>Comparative genomics of biotechnologically important yeasts.</title>
        <authorList>
            <consortium name="DOE Joint Genome Institute"/>
            <person name="Riley R."/>
            <person name="Haridas S."/>
            <person name="Wolfe K.H."/>
            <person name="Lopes M.R."/>
            <person name="Hittinger C.T."/>
            <person name="Goker M."/>
            <person name="Salamov A."/>
            <person name="Wisecaver J."/>
            <person name="Long T.M."/>
            <person name="Aerts A.L."/>
            <person name="Barry K."/>
            <person name="Choi C."/>
            <person name="Clum A."/>
            <person name="Coughlan A.Y."/>
            <person name="Deshpande S."/>
            <person name="Douglass A.P."/>
            <person name="Hanson S.J."/>
            <person name="Klenk H.-P."/>
            <person name="Labutti K."/>
            <person name="Lapidus A."/>
            <person name="Lindquist E."/>
            <person name="Lipzen A."/>
            <person name="Meier-Kolthoff J.P."/>
            <person name="Ohm R.A."/>
            <person name="Otillar R.P."/>
            <person name="Pangilinan J."/>
            <person name="Peng Y."/>
            <person name="Rokas A."/>
            <person name="Rosa C.A."/>
            <person name="Scheuner C."/>
            <person name="Sibirny A.A."/>
            <person name="Slot J.C."/>
            <person name="Stielow J.B."/>
            <person name="Sun H."/>
            <person name="Kurtzman C.P."/>
            <person name="Blackwell M."/>
            <person name="Grigoriev I.V."/>
            <person name="Jeffries T.W."/>
        </authorList>
    </citation>
    <scope>NUCLEOTIDE SEQUENCE [LARGE SCALE GENOMIC DNA]</scope>
    <source>
        <strain evidence="11">NRRL Y-2460</strain>
    </source>
</reference>
<comment type="subunit">
    <text evidence="9">Component of the nuclear pore complex (NPC).</text>
</comment>
<gene>
    <name evidence="10" type="ORF">PACTADRAFT_48909</name>
</gene>
<keyword evidence="11" id="KW-1185">Reference proteome</keyword>
<protein>
    <recommendedName>
        <fullName evidence="9">Nuclear pore complex protein Nup85</fullName>
    </recommendedName>
</protein>
<dbReference type="GO" id="GO:0006406">
    <property type="term" value="P:mRNA export from nucleus"/>
    <property type="evidence" value="ECO:0007669"/>
    <property type="project" value="TreeGrafter"/>
</dbReference>
<comment type="similarity">
    <text evidence="2 9">Belongs to the nucleoporin Nup85 family.</text>
</comment>
<proteinExistence type="inferred from homology"/>
<comment type="function">
    <text evidence="9">Functions as a component of the nuclear pore complex (NPC).</text>
</comment>
<dbReference type="STRING" id="669874.A0A1E4TZJ3"/>
<keyword evidence="5 9" id="KW-0653">Protein transport</keyword>
<dbReference type="PANTHER" id="PTHR13373:SF21">
    <property type="entry name" value="NUCLEAR PORE COMPLEX PROTEIN NUP85"/>
    <property type="match status" value="1"/>
</dbReference>
<accession>A0A1E4TZJ3</accession>
<evidence type="ECO:0000313" key="11">
    <source>
        <dbReference type="Proteomes" id="UP000094236"/>
    </source>
</evidence>
<keyword evidence="9" id="KW-0472">Membrane</keyword>
<keyword evidence="8 9" id="KW-0539">Nucleus</keyword>
<dbReference type="GO" id="GO:0017056">
    <property type="term" value="F:structural constituent of nuclear pore"/>
    <property type="evidence" value="ECO:0007669"/>
    <property type="project" value="TreeGrafter"/>
</dbReference>
<comment type="subcellular location">
    <subcellularLocation>
        <location evidence="1 9">Nucleus</location>
        <location evidence="1 9">Nuclear pore complex</location>
    </subcellularLocation>
</comment>
<organism evidence="10 11">
    <name type="scientific">Pachysolen tannophilus NRRL Y-2460</name>
    <dbReference type="NCBI Taxonomy" id="669874"/>
    <lineage>
        <taxon>Eukaryota</taxon>
        <taxon>Fungi</taxon>
        <taxon>Dikarya</taxon>
        <taxon>Ascomycota</taxon>
        <taxon>Saccharomycotina</taxon>
        <taxon>Pichiomycetes</taxon>
        <taxon>Pachysolenaceae</taxon>
        <taxon>Pachysolen</taxon>
    </lineage>
</organism>
<keyword evidence="7 9" id="KW-0906">Nuclear pore complex</keyword>
<dbReference type="InterPro" id="IPR011502">
    <property type="entry name" value="Nucleoporin_Nup85"/>
</dbReference>
<evidence type="ECO:0000256" key="8">
    <source>
        <dbReference type="ARBA" id="ARBA00023242"/>
    </source>
</evidence>